<reference evidence="2 3" key="1">
    <citation type="submission" date="2018-10" db="EMBL/GenBank/DDBJ databases">
        <title>Isolation, diversity and antifungal activity of actinobacteria from wheat.</title>
        <authorList>
            <person name="Han C."/>
        </authorList>
    </citation>
    <scope>NUCLEOTIDE SEQUENCE [LARGE SCALE GENOMIC DNA]</scope>
    <source>
        <strain evidence="2 3">NEAU-YY642</strain>
    </source>
</reference>
<dbReference type="Gene3D" id="3.90.550.10">
    <property type="entry name" value="Spore Coat Polysaccharide Biosynthesis Protein SpsA, Chain A"/>
    <property type="match status" value="1"/>
</dbReference>
<name>A0A3M2LWZ6_9ACTN</name>
<gene>
    <name evidence="2" type="ORF">EBN88_10380</name>
</gene>
<proteinExistence type="predicted"/>
<dbReference type="GO" id="GO:0016740">
    <property type="term" value="F:transferase activity"/>
    <property type="evidence" value="ECO:0007669"/>
    <property type="project" value="UniProtKB-KW"/>
</dbReference>
<keyword evidence="2" id="KW-0808">Transferase</keyword>
<feature type="domain" description="Glycosyltransferase 2-like" evidence="1">
    <location>
        <begin position="4"/>
        <end position="54"/>
    </location>
</feature>
<sequence>MRVSVIVPAYNARDDLWLLLATLGQNVLDPGDSFEVVVADDGSGDGTERMVRSLPSPCPTR</sequence>
<organism evidence="2 3">
    <name type="scientific">Streptomyces triticirhizae</name>
    <dbReference type="NCBI Taxonomy" id="2483353"/>
    <lineage>
        <taxon>Bacteria</taxon>
        <taxon>Bacillati</taxon>
        <taxon>Actinomycetota</taxon>
        <taxon>Actinomycetes</taxon>
        <taxon>Kitasatosporales</taxon>
        <taxon>Streptomycetaceae</taxon>
        <taxon>Streptomyces</taxon>
    </lineage>
</organism>
<dbReference type="AlphaFoldDB" id="A0A3M2LWZ6"/>
<keyword evidence="3" id="KW-1185">Reference proteome</keyword>
<comment type="caution">
    <text evidence="2">The sequence shown here is derived from an EMBL/GenBank/DDBJ whole genome shotgun (WGS) entry which is preliminary data.</text>
</comment>
<evidence type="ECO:0000313" key="3">
    <source>
        <dbReference type="Proteomes" id="UP000278673"/>
    </source>
</evidence>
<dbReference type="SUPFAM" id="SSF53448">
    <property type="entry name" value="Nucleotide-diphospho-sugar transferases"/>
    <property type="match status" value="1"/>
</dbReference>
<protein>
    <submittedName>
        <fullName evidence="2">Glycosyltransferase</fullName>
    </submittedName>
</protein>
<dbReference type="InterPro" id="IPR029044">
    <property type="entry name" value="Nucleotide-diphossugar_trans"/>
</dbReference>
<dbReference type="InterPro" id="IPR001173">
    <property type="entry name" value="Glyco_trans_2-like"/>
</dbReference>
<evidence type="ECO:0000259" key="1">
    <source>
        <dbReference type="Pfam" id="PF00535"/>
    </source>
</evidence>
<dbReference type="Pfam" id="PF00535">
    <property type="entry name" value="Glycos_transf_2"/>
    <property type="match status" value="1"/>
</dbReference>
<evidence type="ECO:0000313" key="2">
    <source>
        <dbReference type="EMBL" id="RMI41857.1"/>
    </source>
</evidence>
<dbReference type="Proteomes" id="UP000278673">
    <property type="component" value="Unassembled WGS sequence"/>
</dbReference>
<accession>A0A3M2LWZ6</accession>
<dbReference type="EMBL" id="RFFJ01000041">
    <property type="protein sequence ID" value="RMI41857.1"/>
    <property type="molecule type" value="Genomic_DNA"/>
</dbReference>